<evidence type="ECO:0000313" key="2">
    <source>
        <dbReference type="Proteomes" id="UP000183208"/>
    </source>
</evidence>
<reference evidence="1 2" key="1">
    <citation type="submission" date="2016-10" db="EMBL/GenBank/DDBJ databases">
        <authorList>
            <person name="de Groot N.N."/>
        </authorList>
    </citation>
    <scope>NUCLEOTIDE SEQUENCE [LARGE SCALE GENOMIC DNA]</scope>
    <source>
        <strain evidence="1 2">GAS522</strain>
    </source>
</reference>
<proteinExistence type="predicted"/>
<dbReference type="Proteomes" id="UP000183208">
    <property type="component" value="Unassembled WGS sequence"/>
</dbReference>
<sequence length="336" mass="37961">MLDNEYWQAELRRKDSRDLGKCQFPRHSEMEICGSRDQVTITLTNKGLYGNMQTDAAAFEAWALALLCHCDVKSVAIALKQGLEKPAEGPQEQHFERFLYRLMRFAELFPEHITVDRQLAGTARALGDRPDLFLNQPLNHRGKLVIERGAHLDALFSPSGRHSEADLEKALEVSDAFREALALDKVMRQWPVGLFVGRVADENRIFTGGKSAIDLIGIRKKELVLVELKKQGNRKVGAISELLFYSSLMRDALKGRFGFEDRLPKRNCAVSRTDIMNCTGISAVLLAPDMHPLIRHPAIVTRLNSALACHWPDLSVHFDVIRVGMPKNRDEDFIFS</sequence>
<dbReference type="AlphaFoldDB" id="A0A1M7BEP9"/>
<gene>
    <name evidence="1" type="ORF">SAMN05444171_4389</name>
</gene>
<protein>
    <submittedName>
        <fullName evidence="1">Uncharacterized protein</fullName>
    </submittedName>
</protein>
<dbReference type="RefSeq" id="WP_074823309.1">
    <property type="nucleotide sequence ID" value="NZ_FNTI01000001.1"/>
</dbReference>
<name>A0A1M7BEP9_9BRAD</name>
<evidence type="ECO:0000313" key="1">
    <source>
        <dbReference type="EMBL" id="SED53749.1"/>
    </source>
</evidence>
<accession>A0A1M7BEP9</accession>
<dbReference type="OrthoDB" id="8480416at2"/>
<organism evidence="1 2">
    <name type="scientific">Bradyrhizobium lablabi</name>
    <dbReference type="NCBI Taxonomy" id="722472"/>
    <lineage>
        <taxon>Bacteria</taxon>
        <taxon>Pseudomonadati</taxon>
        <taxon>Pseudomonadota</taxon>
        <taxon>Alphaproteobacteria</taxon>
        <taxon>Hyphomicrobiales</taxon>
        <taxon>Nitrobacteraceae</taxon>
        <taxon>Bradyrhizobium</taxon>
    </lineage>
</organism>
<dbReference type="EMBL" id="FNTI01000001">
    <property type="protein sequence ID" value="SED53749.1"/>
    <property type="molecule type" value="Genomic_DNA"/>
</dbReference>